<keyword evidence="4" id="KW-0378">Hydrolase</keyword>
<evidence type="ECO:0000256" key="3">
    <source>
        <dbReference type="ARBA" id="ARBA00022737"/>
    </source>
</evidence>
<dbReference type="GO" id="GO:0005737">
    <property type="term" value="C:cytoplasm"/>
    <property type="evidence" value="ECO:0007669"/>
    <property type="project" value="TreeGrafter"/>
</dbReference>
<dbReference type="GO" id="GO:0017183">
    <property type="term" value="P:protein histidyl modification to diphthamide"/>
    <property type="evidence" value="ECO:0007669"/>
    <property type="project" value="TreeGrafter"/>
</dbReference>
<dbReference type="InterPro" id="IPR015943">
    <property type="entry name" value="WD40/YVTN_repeat-like_dom_sf"/>
</dbReference>
<dbReference type="Proteomes" id="UP000799302">
    <property type="component" value="Unassembled WGS sequence"/>
</dbReference>
<evidence type="ECO:0000313" key="9">
    <source>
        <dbReference type="Proteomes" id="UP000799302"/>
    </source>
</evidence>
<evidence type="ECO:0000313" key="8">
    <source>
        <dbReference type="EMBL" id="KAF2664749.1"/>
    </source>
</evidence>
<dbReference type="Gene3D" id="2.130.10.10">
    <property type="entry name" value="YVTN repeat-like/Quinoprotein amine dehydrogenase"/>
    <property type="match status" value="1"/>
</dbReference>
<keyword evidence="9" id="KW-1185">Reference proteome</keyword>
<evidence type="ECO:0000256" key="5">
    <source>
        <dbReference type="ARBA" id="ARBA00038092"/>
    </source>
</evidence>
<accession>A0A6A6TXD9</accession>
<dbReference type="InterPro" id="IPR052415">
    <property type="entry name" value="Diphthine_MTase"/>
</dbReference>
<dbReference type="PANTHER" id="PTHR46042">
    <property type="entry name" value="DIPHTHINE METHYLTRANSFERASE"/>
    <property type="match status" value="1"/>
</dbReference>
<evidence type="ECO:0000256" key="2">
    <source>
        <dbReference type="ARBA" id="ARBA00022574"/>
    </source>
</evidence>
<dbReference type="EMBL" id="MU004242">
    <property type="protein sequence ID" value="KAF2664749.1"/>
    <property type="molecule type" value="Genomic_DNA"/>
</dbReference>
<comment type="pathway">
    <text evidence="1">Protein modification; peptidyl-diphthamide biosynthesis.</text>
</comment>
<dbReference type="GO" id="GO:0061685">
    <property type="term" value="F:diphthine methylesterase activity"/>
    <property type="evidence" value="ECO:0007669"/>
    <property type="project" value="UniProtKB-EC"/>
</dbReference>
<gene>
    <name evidence="8" type="ORF">BT63DRAFT_443782</name>
</gene>
<sequence>MATIKSETSITLSLPPSCIEFAPSFPNYAAIGTYFLDKDANSEQGQKRSGSIELLEVGYDTLTVVQVVETEYGILDLHFSPHEPDIICTANSTASITFFRIGQESGAKHPEIVQLGLITGDDFLADGVLALSLQWHPANPNAIAITSSVGDVLLLTIDLAALETKKSMEGSSLAMDGLVSCTSIAKHELEAWTSSFTPLSTGIYSGGDDCVLGYVPLAEVTGDASQEDPSRLQSGNPRQDRRIHDAGVTAILPLSEHVLLTGSYDDHIRIIDTKPNRPKVMAGENLGGGVWRLKLIKSVTESWVVSDEPGEIMVLASCMYTGARIVRAVRDESGNWKFEVVARFEEHESMNYGSDLVPGCGGDGEIAVVSTSFYDKLVCLWRYRLDH</sequence>
<dbReference type="EC" id="3.1.1.97" evidence="6"/>
<dbReference type="OrthoDB" id="1930760at2759"/>
<dbReference type="SUPFAM" id="SSF50978">
    <property type="entry name" value="WD40 repeat-like"/>
    <property type="match status" value="1"/>
</dbReference>
<dbReference type="AlphaFoldDB" id="A0A6A6TXD9"/>
<dbReference type="SMART" id="SM00320">
    <property type="entry name" value="WD40"/>
    <property type="match status" value="2"/>
</dbReference>
<evidence type="ECO:0000256" key="1">
    <source>
        <dbReference type="ARBA" id="ARBA00005156"/>
    </source>
</evidence>
<dbReference type="PANTHER" id="PTHR46042:SF1">
    <property type="entry name" value="DIPHTHINE METHYLTRANSFERASE"/>
    <property type="match status" value="1"/>
</dbReference>
<reference evidence="8" key="1">
    <citation type="journal article" date="2020" name="Stud. Mycol.">
        <title>101 Dothideomycetes genomes: a test case for predicting lifestyles and emergence of pathogens.</title>
        <authorList>
            <person name="Haridas S."/>
            <person name="Albert R."/>
            <person name="Binder M."/>
            <person name="Bloem J."/>
            <person name="Labutti K."/>
            <person name="Salamov A."/>
            <person name="Andreopoulos B."/>
            <person name="Baker S."/>
            <person name="Barry K."/>
            <person name="Bills G."/>
            <person name="Bluhm B."/>
            <person name="Cannon C."/>
            <person name="Castanera R."/>
            <person name="Culley D."/>
            <person name="Daum C."/>
            <person name="Ezra D."/>
            <person name="Gonzalez J."/>
            <person name="Henrissat B."/>
            <person name="Kuo A."/>
            <person name="Liang C."/>
            <person name="Lipzen A."/>
            <person name="Lutzoni F."/>
            <person name="Magnuson J."/>
            <person name="Mondo S."/>
            <person name="Nolan M."/>
            <person name="Ohm R."/>
            <person name="Pangilinan J."/>
            <person name="Park H.-J."/>
            <person name="Ramirez L."/>
            <person name="Alfaro M."/>
            <person name="Sun H."/>
            <person name="Tritt A."/>
            <person name="Yoshinaga Y."/>
            <person name="Zwiers L.-H."/>
            <person name="Turgeon B."/>
            <person name="Goodwin S."/>
            <person name="Spatafora J."/>
            <person name="Crous P."/>
            <person name="Grigoriev I."/>
        </authorList>
    </citation>
    <scope>NUCLEOTIDE SEQUENCE</scope>
    <source>
        <strain evidence="8">CBS 115976</strain>
    </source>
</reference>
<evidence type="ECO:0000256" key="4">
    <source>
        <dbReference type="ARBA" id="ARBA00022801"/>
    </source>
</evidence>
<dbReference type="InterPro" id="IPR036322">
    <property type="entry name" value="WD40_repeat_dom_sf"/>
</dbReference>
<protein>
    <recommendedName>
        <fullName evidence="6">methylated diphthine methylhydrolase</fullName>
        <ecNumber evidence="6">3.1.1.97</ecNumber>
    </recommendedName>
</protein>
<comment type="similarity">
    <text evidence="5">Belongs to the DPH7 family.</text>
</comment>
<name>A0A6A6TXD9_9PEZI</name>
<evidence type="ECO:0000256" key="6">
    <source>
        <dbReference type="ARBA" id="ARBA00039131"/>
    </source>
</evidence>
<keyword evidence="3" id="KW-0677">Repeat</keyword>
<organism evidence="8 9">
    <name type="scientific">Microthyrium microscopicum</name>
    <dbReference type="NCBI Taxonomy" id="703497"/>
    <lineage>
        <taxon>Eukaryota</taxon>
        <taxon>Fungi</taxon>
        <taxon>Dikarya</taxon>
        <taxon>Ascomycota</taxon>
        <taxon>Pezizomycotina</taxon>
        <taxon>Dothideomycetes</taxon>
        <taxon>Dothideomycetes incertae sedis</taxon>
        <taxon>Microthyriales</taxon>
        <taxon>Microthyriaceae</taxon>
        <taxon>Microthyrium</taxon>
    </lineage>
</organism>
<comment type="catalytic activity">
    <reaction evidence="7">
        <text>diphthine methyl ester-[translation elongation factor 2] + H2O = diphthine-[translation elongation factor 2] + methanol + H(+)</text>
        <dbReference type="Rhea" id="RHEA:42656"/>
        <dbReference type="Rhea" id="RHEA-COMP:10172"/>
        <dbReference type="Rhea" id="RHEA-COMP:10173"/>
        <dbReference type="ChEBI" id="CHEBI:15377"/>
        <dbReference type="ChEBI" id="CHEBI:15378"/>
        <dbReference type="ChEBI" id="CHEBI:17790"/>
        <dbReference type="ChEBI" id="CHEBI:79005"/>
        <dbReference type="ChEBI" id="CHEBI:82696"/>
        <dbReference type="EC" id="3.1.1.97"/>
    </reaction>
</comment>
<evidence type="ECO:0000256" key="7">
    <source>
        <dbReference type="ARBA" id="ARBA00047551"/>
    </source>
</evidence>
<keyword evidence="2" id="KW-0853">WD repeat</keyword>
<dbReference type="InterPro" id="IPR001680">
    <property type="entry name" value="WD40_rpt"/>
</dbReference>
<proteinExistence type="inferred from homology"/>